<organism evidence="1 2">
    <name type="scientific">Plasmodium vivax India VII</name>
    <dbReference type="NCBI Taxonomy" id="1077284"/>
    <lineage>
        <taxon>Eukaryota</taxon>
        <taxon>Sar</taxon>
        <taxon>Alveolata</taxon>
        <taxon>Apicomplexa</taxon>
        <taxon>Aconoidasida</taxon>
        <taxon>Haemosporida</taxon>
        <taxon>Plasmodiidae</taxon>
        <taxon>Plasmodium</taxon>
        <taxon>Plasmodium (Plasmodium)</taxon>
    </lineage>
</organism>
<dbReference type="Pfam" id="PF05795">
    <property type="entry name" value="Plasmodium_Vir"/>
    <property type="match status" value="1"/>
</dbReference>
<evidence type="ECO:0000313" key="1">
    <source>
        <dbReference type="EMBL" id="KMZ76583.1"/>
    </source>
</evidence>
<sequence length="133" mass="16078">MIFVFYLFLKHVWDIYYEYDSTVENNTKNHQIYTLCHIILTTLSENKAKYNNFCTKLIRNLGLFSENSKSFIRSNDRCNILYNWIYNSIKKEYIPDSIINKCFEDYIDISSMIFKINISMNVKNMKKGKDYNR</sequence>
<reference evidence="1 2" key="1">
    <citation type="submission" date="2011-08" db="EMBL/GenBank/DDBJ databases">
        <title>The Genome Sequence of Plasmodium vivax India VII.</title>
        <authorList>
            <consortium name="The Broad Institute Genome Sequencing Platform"/>
            <consortium name="The Broad Institute Genome Sequencing Center for Infectious Disease"/>
            <person name="Neafsey D."/>
            <person name="Carlton J."/>
            <person name="Barnwell J."/>
            <person name="Collins W."/>
            <person name="Escalante A."/>
            <person name="Mullikin J."/>
            <person name="Saul A."/>
            <person name="Guigo R."/>
            <person name="Camara F."/>
            <person name="Young S.K."/>
            <person name="Zeng Q."/>
            <person name="Gargeya S."/>
            <person name="Fitzgerald M."/>
            <person name="Haas B."/>
            <person name="Abouelleil A."/>
            <person name="Alvarado L."/>
            <person name="Arachchi H.M."/>
            <person name="Berlin A."/>
            <person name="Brown A."/>
            <person name="Chapman S.B."/>
            <person name="Chen Z."/>
            <person name="Dunbar C."/>
            <person name="Freedman E."/>
            <person name="Gearin G."/>
            <person name="Gellesch M."/>
            <person name="Goldberg J."/>
            <person name="Griggs A."/>
            <person name="Gujja S."/>
            <person name="Heiman D."/>
            <person name="Howarth C."/>
            <person name="Larson L."/>
            <person name="Lui A."/>
            <person name="MacDonald P.J.P."/>
            <person name="Montmayeur A."/>
            <person name="Murphy C."/>
            <person name="Neiman D."/>
            <person name="Pearson M."/>
            <person name="Priest M."/>
            <person name="Roberts A."/>
            <person name="Saif S."/>
            <person name="Shea T."/>
            <person name="Shenoy N."/>
            <person name="Sisk P."/>
            <person name="Stolte C."/>
            <person name="Sykes S."/>
            <person name="Wortman J."/>
            <person name="Nusbaum C."/>
            <person name="Birren B."/>
        </authorList>
    </citation>
    <scope>NUCLEOTIDE SEQUENCE [LARGE SCALE GENOMIC DNA]</scope>
    <source>
        <strain evidence="1 2">India VII</strain>
    </source>
</reference>
<gene>
    <name evidence="1" type="ORF">PVIIG_05913</name>
</gene>
<proteinExistence type="predicted"/>
<dbReference type="EMBL" id="KQ234687">
    <property type="protein sequence ID" value="KMZ76583.1"/>
    <property type="molecule type" value="Genomic_DNA"/>
</dbReference>
<evidence type="ECO:0000313" key="2">
    <source>
        <dbReference type="Proteomes" id="UP000053562"/>
    </source>
</evidence>
<accession>A0A0J9UT32</accession>
<dbReference type="Proteomes" id="UP000053562">
    <property type="component" value="Unassembled WGS sequence"/>
</dbReference>
<dbReference type="InterPro" id="IPR008780">
    <property type="entry name" value="Plasmodium_Vir"/>
</dbReference>
<dbReference type="AlphaFoldDB" id="A0A0J9UT32"/>
<name>A0A0J9UT32_PLAVI</name>
<protein>
    <submittedName>
        <fullName evidence="1">Uncharacterized protein</fullName>
    </submittedName>
</protein>